<gene>
    <name evidence="9" type="primary">cobD</name>
    <name evidence="10" type="ORF">SAMN05421642_111230</name>
</gene>
<dbReference type="RefSeq" id="WP_245865881.1">
    <property type="nucleotide sequence ID" value="NZ_FZOW01000011.1"/>
</dbReference>
<evidence type="ECO:0000256" key="3">
    <source>
        <dbReference type="ARBA" id="ARBA00006263"/>
    </source>
</evidence>
<dbReference type="NCBIfam" id="TIGR00380">
    <property type="entry name" value="cobal_cbiB"/>
    <property type="match status" value="1"/>
</dbReference>
<dbReference type="EMBL" id="FZOW01000011">
    <property type="protein sequence ID" value="SNT23499.1"/>
    <property type="molecule type" value="Genomic_DNA"/>
</dbReference>
<evidence type="ECO:0000256" key="1">
    <source>
        <dbReference type="ARBA" id="ARBA00004651"/>
    </source>
</evidence>
<dbReference type="Pfam" id="PF03186">
    <property type="entry name" value="CobD_Cbib"/>
    <property type="match status" value="1"/>
</dbReference>
<keyword evidence="5 9" id="KW-0169">Cobalamin biosynthesis</keyword>
<comment type="pathway">
    <text evidence="2 9">Cofactor biosynthesis; adenosylcobalamin biosynthesis.</text>
</comment>
<dbReference type="GO" id="GO:0009236">
    <property type="term" value="P:cobalamin biosynthetic process"/>
    <property type="evidence" value="ECO:0007669"/>
    <property type="project" value="UniProtKB-UniRule"/>
</dbReference>
<evidence type="ECO:0000256" key="9">
    <source>
        <dbReference type="HAMAP-Rule" id="MF_00024"/>
    </source>
</evidence>
<evidence type="ECO:0000256" key="2">
    <source>
        <dbReference type="ARBA" id="ARBA00004953"/>
    </source>
</evidence>
<dbReference type="InterPro" id="IPR004485">
    <property type="entry name" value="Cobalamin_biosynth_CobD/CbiB"/>
</dbReference>
<keyword evidence="7 9" id="KW-1133">Transmembrane helix</keyword>
<evidence type="ECO:0000313" key="10">
    <source>
        <dbReference type="EMBL" id="SNT23499.1"/>
    </source>
</evidence>
<evidence type="ECO:0000256" key="4">
    <source>
        <dbReference type="ARBA" id="ARBA00022475"/>
    </source>
</evidence>
<dbReference type="Proteomes" id="UP000198327">
    <property type="component" value="Unassembled WGS sequence"/>
</dbReference>
<dbReference type="UniPathway" id="UPA00148"/>
<reference evidence="11" key="1">
    <citation type="submission" date="2017-06" db="EMBL/GenBank/DDBJ databases">
        <authorList>
            <person name="Varghese N."/>
            <person name="Submissions S."/>
        </authorList>
    </citation>
    <scope>NUCLEOTIDE SEQUENCE [LARGE SCALE GENOMIC DNA]</scope>
    <source>
        <strain evidence="11">JCM 23211</strain>
    </source>
</reference>
<evidence type="ECO:0000256" key="6">
    <source>
        <dbReference type="ARBA" id="ARBA00022692"/>
    </source>
</evidence>
<dbReference type="STRING" id="398843.A3K89_00580"/>
<dbReference type="AlphaFoldDB" id="A0A239L185"/>
<comment type="similarity">
    <text evidence="3 9">Belongs to the CobD/CbiB family.</text>
</comment>
<proteinExistence type="inferred from homology"/>
<dbReference type="PANTHER" id="PTHR34308:SF1">
    <property type="entry name" value="COBALAMIN BIOSYNTHESIS PROTEIN CBIB"/>
    <property type="match status" value="1"/>
</dbReference>
<sequence length="338" mass="35132">MTGARSDFAMFERMNKRRNRSRATGLLLGLALDRAVGDPRRYHPVAGFGQFAGRLERRTYRDSRIAGVVHVTVLVGGSVGIGAVATGLVRRSGVLAETALVAAATWAALGGTSLAHTGTRMARHLEDGDLGAARELLPSLCGRDPSVLDEAGIARASVESVAENTSDATVGVVFWGAAAGVPGILGYRAVNTLDAMIGYKSPRYRRFGWFAARLDDVVNIVPARLTGLLTVLLAPAVGGRAADSVRAWRHDASRHPSPNAGVAEATAAGALGIRLGGRTEYAHGVEIRPTLGTGREPTASDIGRAARLSTLVQSSATAASAILAVAVGQAHVVRRAHG</sequence>
<dbReference type="NCBIfam" id="NF002276">
    <property type="entry name" value="PRK01209.1-4"/>
    <property type="match status" value="1"/>
</dbReference>
<evidence type="ECO:0000256" key="5">
    <source>
        <dbReference type="ARBA" id="ARBA00022573"/>
    </source>
</evidence>
<comment type="function">
    <text evidence="9">Converts cobyric acid to cobinamide by the addition of aminopropanol on the F carboxylic group.</text>
</comment>
<dbReference type="GO" id="GO:0048472">
    <property type="term" value="F:threonine-phosphate decarboxylase activity"/>
    <property type="evidence" value="ECO:0007669"/>
    <property type="project" value="InterPro"/>
</dbReference>
<protein>
    <recommendedName>
        <fullName evidence="9">Cobalamin biosynthesis protein CobD</fullName>
    </recommendedName>
</protein>
<dbReference type="GO" id="GO:0005886">
    <property type="term" value="C:plasma membrane"/>
    <property type="evidence" value="ECO:0007669"/>
    <property type="project" value="UniProtKB-SubCell"/>
</dbReference>
<organism evidence="10 11">
    <name type="scientific">Rhodococcoides kyotonense</name>
    <dbReference type="NCBI Taxonomy" id="398843"/>
    <lineage>
        <taxon>Bacteria</taxon>
        <taxon>Bacillati</taxon>
        <taxon>Actinomycetota</taxon>
        <taxon>Actinomycetes</taxon>
        <taxon>Mycobacteriales</taxon>
        <taxon>Nocardiaceae</taxon>
        <taxon>Rhodococcoides</taxon>
    </lineage>
</organism>
<keyword evidence="4 9" id="KW-1003">Cell membrane</keyword>
<evidence type="ECO:0000256" key="8">
    <source>
        <dbReference type="ARBA" id="ARBA00023136"/>
    </source>
</evidence>
<dbReference type="GO" id="GO:0015420">
    <property type="term" value="F:ABC-type vitamin B12 transporter activity"/>
    <property type="evidence" value="ECO:0007669"/>
    <property type="project" value="UniProtKB-UniRule"/>
</dbReference>
<evidence type="ECO:0000256" key="7">
    <source>
        <dbReference type="ARBA" id="ARBA00022989"/>
    </source>
</evidence>
<comment type="subcellular location">
    <subcellularLocation>
        <location evidence="1 9">Cell membrane</location>
        <topology evidence="1 9">Multi-pass membrane protein</topology>
    </subcellularLocation>
</comment>
<dbReference type="HAMAP" id="MF_00024">
    <property type="entry name" value="CobD_CbiB"/>
    <property type="match status" value="1"/>
</dbReference>
<keyword evidence="11" id="KW-1185">Reference proteome</keyword>
<keyword evidence="8 9" id="KW-0472">Membrane</keyword>
<keyword evidence="6 9" id="KW-0812">Transmembrane</keyword>
<dbReference type="PANTHER" id="PTHR34308">
    <property type="entry name" value="COBALAMIN BIOSYNTHESIS PROTEIN CBIB"/>
    <property type="match status" value="1"/>
</dbReference>
<evidence type="ECO:0000313" key="11">
    <source>
        <dbReference type="Proteomes" id="UP000198327"/>
    </source>
</evidence>
<name>A0A239L185_9NOCA</name>
<accession>A0A239L185</accession>